<dbReference type="AlphaFoldDB" id="A0A0A2WIL7"/>
<dbReference type="PATRIC" id="fig|1300345.3.peg.2516"/>
<keyword evidence="2" id="KW-1185">Reference proteome</keyword>
<proteinExistence type="predicted"/>
<dbReference type="EMBL" id="JRKJ01000021">
    <property type="protein sequence ID" value="KGQ18090.1"/>
    <property type="molecule type" value="Genomic_DNA"/>
</dbReference>
<sequence>MAITRAMDAHLFEAVLKVAREECAHGSWDELSPVLHKAWDALRGDDAPDWAAVEAHVQASCRDAGYVH</sequence>
<evidence type="ECO:0000313" key="1">
    <source>
        <dbReference type="EMBL" id="KGQ18090.1"/>
    </source>
</evidence>
<dbReference type="OrthoDB" id="9987701at2"/>
<gene>
    <name evidence="1" type="ORF">LF41_1444</name>
</gene>
<organism evidence="1 2">
    <name type="scientific">Lysobacter dokdonensis DS-58</name>
    <dbReference type="NCBI Taxonomy" id="1300345"/>
    <lineage>
        <taxon>Bacteria</taxon>
        <taxon>Pseudomonadati</taxon>
        <taxon>Pseudomonadota</taxon>
        <taxon>Gammaproteobacteria</taxon>
        <taxon>Lysobacterales</taxon>
        <taxon>Lysobacteraceae</taxon>
        <taxon>Noviluteimonas</taxon>
    </lineage>
</organism>
<protein>
    <submittedName>
        <fullName evidence="1">Uncharacterized protein</fullName>
    </submittedName>
</protein>
<evidence type="ECO:0000313" key="2">
    <source>
        <dbReference type="Proteomes" id="UP000030518"/>
    </source>
</evidence>
<dbReference type="RefSeq" id="WP_036170422.1">
    <property type="nucleotide sequence ID" value="NZ_JRKJ01000021.1"/>
</dbReference>
<name>A0A0A2WIL7_9GAMM</name>
<dbReference type="Proteomes" id="UP000030518">
    <property type="component" value="Unassembled WGS sequence"/>
</dbReference>
<accession>A0A0A2WIL7</accession>
<reference evidence="1 2" key="1">
    <citation type="submission" date="2014-09" db="EMBL/GenBank/DDBJ databases">
        <title>Genome sequences of Lysobacter dokdonensis DS-58.</title>
        <authorList>
            <person name="Kim J.F."/>
            <person name="Kwak M.-J."/>
        </authorList>
    </citation>
    <scope>NUCLEOTIDE SEQUENCE [LARGE SCALE GENOMIC DNA]</scope>
    <source>
        <strain evidence="1 2">DS-58</strain>
    </source>
</reference>
<comment type="caution">
    <text evidence="1">The sequence shown here is derived from an EMBL/GenBank/DDBJ whole genome shotgun (WGS) entry which is preliminary data.</text>
</comment>